<feature type="transmembrane region" description="Helical" evidence="6">
    <location>
        <begin position="299"/>
        <end position="315"/>
    </location>
</feature>
<evidence type="ECO:0000313" key="9">
    <source>
        <dbReference type="Proteomes" id="UP001500839"/>
    </source>
</evidence>
<protein>
    <submittedName>
        <fullName evidence="8">ComEC/Rec2 family competence protein</fullName>
    </submittedName>
</protein>
<keyword evidence="3 6" id="KW-0812">Transmembrane</keyword>
<dbReference type="EMBL" id="BAABKQ010000001">
    <property type="protein sequence ID" value="GAA4818557.1"/>
    <property type="molecule type" value="Genomic_DNA"/>
</dbReference>
<keyword evidence="5 6" id="KW-0472">Membrane</keyword>
<name>A0ABP9CVA5_9ACTN</name>
<feature type="domain" description="ComEC/Rec2-related protein" evidence="7">
    <location>
        <begin position="249"/>
        <end position="512"/>
    </location>
</feature>
<feature type="transmembrane region" description="Helical" evidence="6">
    <location>
        <begin position="270"/>
        <end position="292"/>
    </location>
</feature>
<evidence type="ECO:0000256" key="5">
    <source>
        <dbReference type="ARBA" id="ARBA00023136"/>
    </source>
</evidence>
<keyword evidence="9" id="KW-1185">Reference proteome</keyword>
<dbReference type="NCBIfam" id="TIGR00360">
    <property type="entry name" value="ComEC_N-term"/>
    <property type="match status" value="1"/>
</dbReference>
<keyword evidence="4 6" id="KW-1133">Transmembrane helix</keyword>
<feature type="transmembrane region" description="Helical" evidence="6">
    <location>
        <begin position="493"/>
        <end position="510"/>
    </location>
</feature>
<dbReference type="Pfam" id="PF03772">
    <property type="entry name" value="Competence"/>
    <property type="match status" value="1"/>
</dbReference>
<organism evidence="8 9">
    <name type="scientific">Tomitella cavernea</name>
    <dbReference type="NCBI Taxonomy" id="1387982"/>
    <lineage>
        <taxon>Bacteria</taxon>
        <taxon>Bacillati</taxon>
        <taxon>Actinomycetota</taxon>
        <taxon>Actinomycetes</taxon>
        <taxon>Mycobacteriales</taxon>
        <taxon>Tomitella</taxon>
    </lineage>
</organism>
<feature type="transmembrane region" description="Helical" evidence="6">
    <location>
        <begin position="49"/>
        <end position="70"/>
    </location>
</feature>
<sequence>MTGSPVAGGVRHGGSGEQRHRRLDARLATAAFACWCVTAAGVWCGAAAAWTIALAAGAGGALAVAVAWGAGHRAEQACRATAGTLAGVLLAACGFAAATAVRAHAVEANPITGLYGQRAHVTMRLDGDPRRIGAADARDGAATRILVRGELVSVRAGGRDRAAAGAVVVFAPADGWSGLLPGQRVGFYGRVAAPDRRDLTVAAIRARGSPKTVSAPSWMQRVAAGVRSRFTALCSNMLGDREAGLVRGLVLGDVSGMSPQAEQQFTTAGLTHLTAVSGSNFALVCGLVLLLVRPLGPRPAAVLTALAVAGFVVLVRPSPSVLRAAAMGLIGLLALVTGRRRQALPALGAAVLALLAWKPALSVDAGFAMSVAATAALVVVAPVWVDRLRGRRGASATVQAVVVASTAHLVTIPVVAAISGGVSTVAVVANVLAAPAVAPATIAGAVAAALAGVWPWAAELTVACAGPPAWWLVHVAEWCAGLPWARIAVPDGAAGAVVTAAAIAGVCGWYGSRRFRWCAVVATAAAEAVWLPAHWTGFG</sequence>
<evidence type="ECO:0000256" key="3">
    <source>
        <dbReference type="ARBA" id="ARBA00022692"/>
    </source>
</evidence>
<feature type="transmembrane region" description="Helical" evidence="6">
    <location>
        <begin position="25"/>
        <end position="43"/>
    </location>
</feature>
<dbReference type="RefSeq" id="WP_200173084.1">
    <property type="nucleotide sequence ID" value="NZ_BAABKQ010000001.1"/>
</dbReference>
<evidence type="ECO:0000256" key="4">
    <source>
        <dbReference type="ARBA" id="ARBA00022989"/>
    </source>
</evidence>
<dbReference type="PANTHER" id="PTHR30619:SF7">
    <property type="entry name" value="BETA-LACTAMASE DOMAIN PROTEIN"/>
    <property type="match status" value="1"/>
</dbReference>
<dbReference type="Proteomes" id="UP001500839">
    <property type="component" value="Unassembled WGS sequence"/>
</dbReference>
<evidence type="ECO:0000313" key="8">
    <source>
        <dbReference type="EMBL" id="GAA4818557.1"/>
    </source>
</evidence>
<dbReference type="PANTHER" id="PTHR30619">
    <property type="entry name" value="DNA INTERNALIZATION/COMPETENCE PROTEIN COMEC/REC2"/>
    <property type="match status" value="1"/>
</dbReference>
<feature type="transmembrane region" description="Helical" evidence="6">
    <location>
        <begin position="344"/>
        <end position="361"/>
    </location>
</feature>
<reference evidence="9" key="1">
    <citation type="journal article" date="2019" name="Int. J. Syst. Evol. Microbiol.">
        <title>The Global Catalogue of Microorganisms (GCM) 10K type strain sequencing project: providing services to taxonomists for standard genome sequencing and annotation.</title>
        <authorList>
            <consortium name="The Broad Institute Genomics Platform"/>
            <consortium name="The Broad Institute Genome Sequencing Center for Infectious Disease"/>
            <person name="Wu L."/>
            <person name="Ma J."/>
        </authorList>
    </citation>
    <scope>NUCLEOTIDE SEQUENCE [LARGE SCALE GENOMIC DNA]</scope>
    <source>
        <strain evidence="9">JCM 18542</strain>
    </source>
</reference>
<feature type="transmembrane region" description="Helical" evidence="6">
    <location>
        <begin position="397"/>
        <end position="420"/>
    </location>
</feature>
<comment type="caution">
    <text evidence="8">The sequence shown here is derived from an EMBL/GenBank/DDBJ whole genome shotgun (WGS) entry which is preliminary data.</text>
</comment>
<dbReference type="InterPro" id="IPR052159">
    <property type="entry name" value="Competence_DNA_uptake"/>
</dbReference>
<proteinExistence type="predicted"/>
<evidence type="ECO:0000259" key="7">
    <source>
        <dbReference type="Pfam" id="PF03772"/>
    </source>
</evidence>
<evidence type="ECO:0000256" key="1">
    <source>
        <dbReference type="ARBA" id="ARBA00004651"/>
    </source>
</evidence>
<feature type="transmembrane region" description="Helical" evidence="6">
    <location>
        <begin position="321"/>
        <end position="337"/>
    </location>
</feature>
<accession>A0ABP9CVA5</accession>
<gene>
    <name evidence="8" type="ORF">GCM10023353_27200</name>
</gene>
<feature type="transmembrane region" description="Helical" evidence="6">
    <location>
        <begin position="367"/>
        <end position="385"/>
    </location>
</feature>
<comment type="subcellular location">
    <subcellularLocation>
        <location evidence="1">Cell membrane</location>
        <topology evidence="1">Multi-pass membrane protein</topology>
    </subcellularLocation>
</comment>
<feature type="transmembrane region" description="Helical" evidence="6">
    <location>
        <begin position="82"/>
        <end position="101"/>
    </location>
</feature>
<keyword evidence="2" id="KW-1003">Cell membrane</keyword>
<feature type="transmembrane region" description="Helical" evidence="6">
    <location>
        <begin position="432"/>
        <end position="457"/>
    </location>
</feature>
<evidence type="ECO:0000256" key="2">
    <source>
        <dbReference type="ARBA" id="ARBA00022475"/>
    </source>
</evidence>
<evidence type="ECO:0000256" key="6">
    <source>
        <dbReference type="SAM" id="Phobius"/>
    </source>
</evidence>
<dbReference type="InterPro" id="IPR004477">
    <property type="entry name" value="ComEC_N"/>
</dbReference>